<keyword evidence="6" id="KW-0158">Chromosome</keyword>
<feature type="compositionally biased region" description="Acidic residues" evidence="18">
    <location>
        <begin position="678"/>
        <end position="691"/>
    </location>
</feature>
<organism evidence="20 21">
    <name type="scientific">Hypsizygus marmoreus</name>
    <name type="common">White beech mushroom</name>
    <name type="synonym">Agaricus marmoreus</name>
    <dbReference type="NCBI Taxonomy" id="39966"/>
    <lineage>
        <taxon>Eukaryota</taxon>
        <taxon>Fungi</taxon>
        <taxon>Dikarya</taxon>
        <taxon>Basidiomycota</taxon>
        <taxon>Agaricomycotina</taxon>
        <taxon>Agaricomycetes</taxon>
        <taxon>Agaricomycetidae</taxon>
        <taxon>Agaricales</taxon>
        <taxon>Tricholomatineae</taxon>
        <taxon>Lyophyllaceae</taxon>
        <taxon>Hypsizygus</taxon>
    </lineage>
</organism>
<evidence type="ECO:0000256" key="4">
    <source>
        <dbReference type="ARBA" id="ARBA00012551"/>
    </source>
</evidence>
<evidence type="ECO:0000256" key="18">
    <source>
        <dbReference type="SAM" id="MobiDB-lite"/>
    </source>
</evidence>
<protein>
    <recommendedName>
        <fullName evidence="5">ATP-dependent DNA helicase II subunit 2</fullName>
        <ecNumber evidence="4">3.6.4.12</ecNumber>
    </recommendedName>
    <alternativeName>
        <fullName evidence="17">ATP-dependent DNA helicase II subunit Ku80</fullName>
    </alternativeName>
</protein>
<dbReference type="InParanoid" id="A0A369KBB1"/>
<dbReference type="EC" id="3.6.4.12" evidence="4"/>
<dbReference type="InterPro" id="IPR036465">
    <property type="entry name" value="vWFA_dom_sf"/>
</dbReference>
<keyword evidence="15" id="KW-0234">DNA repair</keyword>
<evidence type="ECO:0000259" key="19">
    <source>
        <dbReference type="PROSITE" id="PS50234"/>
    </source>
</evidence>
<feature type="compositionally biased region" description="Pro residues" evidence="18">
    <location>
        <begin position="699"/>
        <end position="711"/>
    </location>
</feature>
<comment type="similarity">
    <text evidence="3">Belongs to the ku80 family.</text>
</comment>
<evidence type="ECO:0000313" key="21">
    <source>
        <dbReference type="Proteomes" id="UP000076154"/>
    </source>
</evidence>
<sequence length="861" mass="96508">MVAERAGYTVTMFLIDTSPSMGTVRTVDLPPGPNGEAQTAEMTNLEWALQFVKLKIQEMIFNGRKTDQCGVIVFGSENTDNIINEKNGGYENVSEYIPVGQPNARTLAKIDALEPSSVCGDPIDALIVGIETQAEYLASKKTWTRKIIIVTDGESPIEVEDWEATVHKMDALDISLTVVGVDFDDEELPYTEPNKTVIKTANEEFYHTFIDAMKNGVVGTCAFALQETMRPDVKQTKSTLMGTVLRLGDVDTKSDEAIEIIIKTSKCTALARPKSWKKFAIRKEAGEDESSMKVDEDEDASVAYAQLKMRSEYYIDTTPEGEVDKDMDVKMEEEDESLLEEEEEGTEKPKEKPKKEHMEKVEKEQLVRGFKYGTTYAPCPDGQFPRLPTKKGIDICGFFLAKNFRRELSMGEIQYVWADPGSAQQQVALSSIVQALYEKDAMAIARWVTKDGMDPKMGVLKPVVFDEVDCLLWAQMPFADDIRKYTFASLDHLVNKKGELITEHPYIPTQEQLDAMDNFVDCMDLMDAGEKDEEGHRQPWFDTLLSYNPAIHRTKQALFHSAIVSDITTNPLPPPHPELLKYFNPPKRVLKRSREALEECKSAFKVKPVPKKVARIRQDGHVHALDEDDTLLLLDRKQPSPTARLQSRMDITVTEAEAEVSPTRAKAKAKAKPKPDESETESESEVEDEELLLSKKSISPPPKKPGAPLPTPERSLSPSADDMDIDIDRGRAPGRIIGTTYPLVDFRKNLERGDVVSKAVEDLGAVVTEIVMRPFASRRKGELMECLEALRDTCLKEDEIEAWNAFLEELKDKCTSEPGNSEFWSQVKEVGRSLSLISDKEAKKYGGTSDVSEKKANEFIS</sequence>
<keyword evidence="11" id="KW-0067">ATP-binding</keyword>
<dbReference type="PANTHER" id="PTHR12604">
    <property type="entry name" value="KU AUTOANTIGEN DNA HELICASE"/>
    <property type="match status" value="1"/>
</dbReference>
<dbReference type="GO" id="GO:0003678">
    <property type="term" value="F:DNA helicase activity"/>
    <property type="evidence" value="ECO:0007669"/>
    <property type="project" value="UniProtKB-EC"/>
</dbReference>
<evidence type="ECO:0000256" key="10">
    <source>
        <dbReference type="ARBA" id="ARBA00022806"/>
    </source>
</evidence>
<dbReference type="STRING" id="39966.A0A369KBB1"/>
<dbReference type="GO" id="GO:0042162">
    <property type="term" value="F:telomeric DNA binding"/>
    <property type="evidence" value="ECO:0007669"/>
    <property type="project" value="InterPro"/>
</dbReference>
<keyword evidence="7" id="KW-0547">Nucleotide-binding</keyword>
<accession>A0A369KBB1</accession>
<dbReference type="Gene3D" id="2.40.290.10">
    <property type="match status" value="1"/>
</dbReference>
<keyword evidence="9" id="KW-0378">Hydrolase</keyword>
<evidence type="ECO:0000256" key="17">
    <source>
        <dbReference type="ARBA" id="ARBA00031847"/>
    </source>
</evidence>
<comment type="caution">
    <text evidence="20">The sequence shown here is derived from an EMBL/GenBank/DDBJ whole genome shotgun (WGS) entry which is preliminary data.</text>
</comment>
<dbReference type="InterPro" id="IPR002035">
    <property type="entry name" value="VWF_A"/>
</dbReference>
<evidence type="ECO:0000313" key="20">
    <source>
        <dbReference type="EMBL" id="RDB29054.1"/>
    </source>
</evidence>
<evidence type="ECO:0000256" key="12">
    <source>
        <dbReference type="ARBA" id="ARBA00022895"/>
    </source>
</evidence>
<dbReference type="Proteomes" id="UP000076154">
    <property type="component" value="Unassembled WGS sequence"/>
</dbReference>
<dbReference type="PANTHER" id="PTHR12604:SF4">
    <property type="entry name" value="X-RAY REPAIR CROSS-COMPLEMENTING PROTEIN 5"/>
    <property type="match status" value="1"/>
</dbReference>
<dbReference type="GO" id="GO:0000723">
    <property type="term" value="P:telomere maintenance"/>
    <property type="evidence" value="ECO:0007669"/>
    <property type="project" value="InterPro"/>
</dbReference>
<feature type="region of interest" description="Disordered" evidence="18">
    <location>
        <begin position="319"/>
        <end position="360"/>
    </location>
</feature>
<dbReference type="GO" id="GO:0003690">
    <property type="term" value="F:double-stranded DNA binding"/>
    <property type="evidence" value="ECO:0007669"/>
    <property type="project" value="TreeGrafter"/>
</dbReference>
<dbReference type="SMART" id="SM00559">
    <property type="entry name" value="Ku78"/>
    <property type="match status" value="1"/>
</dbReference>
<evidence type="ECO:0000256" key="3">
    <source>
        <dbReference type="ARBA" id="ARBA00007726"/>
    </source>
</evidence>
<keyword evidence="10 20" id="KW-0347">Helicase</keyword>
<dbReference type="Pfam" id="PF02735">
    <property type="entry name" value="Ku"/>
    <property type="match status" value="1"/>
</dbReference>
<feature type="domain" description="VWFA" evidence="19">
    <location>
        <begin position="10"/>
        <end position="233"/>
    </location>
</feature>
<dbReference type="InterPro" id="IPR024193">
    <property type="entry name" value="Ku80"/>
</dbReference>
<dbReference type="GO" id="GO:0000781">
    <property type="term" value="C:chromosome, telomeric region"/>
    <property type="evidence" value="ECO:0007669"/>
    <property type="project" value="UniProtKB-SubCell"/>
</dbReference>
<keyword evidence="14" id="KW-0233">DNA recombination</keyword>
<dbReference type="FunFam" id="1.10.1600.10:FF:000002">
    <property type="entry name" value="X-ray repair cross-complementing protein 5"/>
    <property type="match status" value="1"/>
</dbReference>
<dbReference type="Pfam" id="PF08785">
    <property type="entry name" value="Ku_PK_bind"/>
    <property type="match status" value="1"/>
</dbReference>
<evidence type="ECO:0000256" key="11">
    <source>
        <dbReference type="ARBA" id="ARBA00022840"/>
    </source>
</evidence>
<evidence type="ECO:0000256" key="13">
    <source>
        <dbReference type="ARBA" id="ARBA00023125"/>
    </source>
</evidence>
<dbReference type="InterPro" id="IPR006164">
    <property type="entry name" value="DNA_bd_Ku70/Ku80"/>
</dbReference>
<dbReference type="InterPro" id="IPR036494">
    <property type="entry name" value="Ku_C_sf"/>
</dbReference>
<evidence type="ECO:0000256" key="5">
    <source>
        <dbReference type="ARBA" id="ARBA00021792"/>
    </source>
</evidence>
<evidence type="ECO:0000256" key="7">
    <source>
        <dbReference type="ARBA" id="ARBA00022741"/>
    </source>
</evidence>
<dbReference type="GO" id="GO:0043564">
    <property type="term" value="C:Ku70:Ku80 complex"/>
    <property type="evidence" value="ECO:0007669"/>
    <property type="project" value="InterPro"/>
</dbReference>
<dbReference type="Gene3D" id="1.10.1600.10">
    <property type="match status" value="1"/>
</dbReference>
<evidence type="ECO:0000256" key="16">
    <source>
        <dbReference type="ARBA" id="ARBA00023242"/>
    </source>
</evidence>
<dbReference type="InterPro" id="IPR014893">
    <property type="entry name" value="Ku_PK_bind"/>
</dbReference>
<dbReference type="GO" id="GO:0016787">
    <property type="term" value="F:hydrolase activity"/>
    <property type="evidence" value="ECO:0007669"/>
    <property type="project" value="UniProtKB-KW"/>
</dbReference>
<feature type="compositionally biased region" description="Basic and acidic residues" evidence="18">
    <location>
        <begin position="346"/>
        <end position="360"/>
    </location>
</feature>
<name>A0A369KBB1_HYPMA</name>
<dbReference type="Gene3D" id="3.40.50.410">
    <property type="entry name" value="von Willebrand factor, type A domain"/>
    <property type="match status" value="1"/>
</dbReference>
<dbReference type="InterPro" id="IPR005161">
    <property type="entry name" value="Ku_N"/>
</dbReference>
<evidence type="ECO:0000256" key="15">
    <source>
        <dbReference type="ARBA" id="ARBA00023204"/>
    </source>
</evidence>
<evidence type="ECO:0000256" key="2">
    <source>
        <dbReference type="ARBA" id="ARBA00004574"/>
    </source>
</evidence>
<reference evidence="20" key="1">
    <citation type="submission" date="2018-04" db="EMBL/GenBank/DDBJ databases">
        <title>Whole genome sequencing of Hypsizygus marmoreus.</title>
        <authorList>
            <person name="Choi I.-G."/>
            <person name="Min B."/>
            <person name="Kim J.-G."/>
            <person name="Kim S."/>
            <person name="Oh Y.-L."/>
            <person name="Kong W.-S."/>
            <person name="Park H."/>
            <person name="Jeong J."/>
            <person name="Song E.-S."/>
        </authorList>
    </citation>
    <scope>NUCLEOTIDE SEQUENCE [LARGE SCALE GENOMIC DNA]</scope>
    <source>
        <strain evidence="20">51987-8</strain>
    </source>
</reference>
<keyword evidence="21" id="KW-1185">Reference proteome</keyword>
<evidence type="ECO:0000256" key="9">
    <source>
        <dbReference type="ARBA" id="ARBA00022801"/>
    </source>
</evidence>
<evidence type="ECO:0000256" key="1">
    <source>
        <dbReference type="ARBA" id="ARBA00004123"/>
    </source>
</evidence>
<dbReference type="PROSITE" id="PS50234">
    <property type="entry name" value="VWFA"/>
    <property type="match status" value="1"/>
</dbReference>
<dbReference type="SUPFAM" id="SSF53300">
    <property type="entry name" value="vWA-like"/>
    <property type="match status" value="1"/>
</dbReference>
<keyword evidence="13" id="KW-0238">DNA-binding</keyword>
<keyword evidence="16" id="KW-0539">Nucleus</keyword>
<dbReference type="GO" id="GO:0005524">
    <property type="term" value="F:ATP binding"/>
    <property type="evidence" value="ECO:0007669"/>
    <property type="project" value="UniProtKB-KW"/>
</dbReference>
<evidence type="ECO:0000256" key="8">
    <source>
        <dbReference type="ARBA" id="ARBA00022763"/>
    </source>
</evidence>
<dbReference type="SUPFAM" id="SSF101420">
    <property type="entry name" value="C-terminal domain of Ku80"/>
    <property type="match status" value="1"/>
</dbReference>
<feature type="region of interest" description="Disordered" evidence="18">
    <location>
        <begin position="638"/>
        <end position="731"/>
    </location>
</feature>
<dbReference type="AlphaFoldDB" id="A0A369KBB1"/>
<dbReference type="GO" id="GO:0006310">
    <property type="term" value="P:DNA recombination"/>
    <property type="evidence" value="ECO:0007669"/>
    <property type="project" value="UniProtKB-KW"/>
</dbReference>
<dbReference type="CDD" id="cd00873">
    <property type="entry name" value="KU80"/>
    <property type="match status" value="1"/>
</dbReference>
<dbReference type="GO" id="GO:0006303">
    <property type="term" value="P:double-strand break repair via nonhomologous end joining"/>
    <property type="evidence" value="ECO:0007669"/>
    <property type="project" value="InterPro"/>
</dbReference>
<dbReference type="FunFam" id="3.40.50.410:FF:000073">
    <property type="entry name" value="ATP-dependent DNA helicase II subunit 2"/>
    <property type="match status" value="1"/>
</dbReference>
<dbReference type="Gene3D" id="1.25.40.240">
    <property type="entry name" value="Ku, C-terminal domain"/>
    <property type="match status" value="1"/>
</dbReference>
<evidence type="ECO:0000256" key="6">
    <source>
        <dbReference type="ARBA" id="ARBA00022454"/>
    </source>
</evidence>
<dbReference type="Pfam" id="PF03731">
    <property type="entry name" value="Ku_N"/>
    <property type="match status" value="1"/>
</dbReference>
<dbReference type="SUPFAM" id="SSF100939">
    <property type="entry name" value="SPOC domain-like"/>
    <property type="match status" value="1"/>
</dbReference>
<keyword evidence="8" id="KW-0227">DNA damage</keyword>
<keyword evidence="12" id="KW-0779">Telomere</keyword>
<proteinExistence type="inferred from homology"/>
<dbReference type="EMBL" id="LUEZ02000010">
    <property type="protein sequence ID" value="RDB29054.1"/>
    <property type="molecule type" value="Genomic_DNA"/>
</dbReference>
<feature type="compositionally biased region" description="Acidic residues" evidence="18">
    <location>
        <begin position="331"/>
        <end position="345"/>
    </location>
</feature>
<gene>
    <name evidence="20" type="primary">ku80</name>
    <name evidence="20" type="ORF">Hypma_015034</name>
</gene>
<dbReference type="GO" id="GO:0003684">
    <property type="term" value="F:damaged DNA binding"/>
    <property type="evidence" value="ECO:0007669"/>
    <property type="project" value="InterPro"/>
</dbReference>
<dbReference type="FunCoup" id="A0A369KBB1">
    <property type="interactions" value="437"/>
</dbReference>
<dbReference type="OrthoDB" id="30826at2759"/>
<comment type="subcellular location">
    <subcellularLocation>
        <location evidence="2">Chromosome</location>
        <location evidence="2">Telomere</location>
    </subcellularLocation>
    <subcellularLocation>
        <location evidence="1">Nucleus</location>
    </subcellularLocation>
</comment>
<dbReference type="InterPro" id="IPR016194">
    <property type="entry name" value="SPOC-like_C_dom_sf"/>
</dbReference>
<evidence type="ECO:0000256" key="14">
    <source>
        <dbReference type="ARBA" id="ARBA00023172"/>
    </source>
</evidence>